<comment type="similarity">
    <text evidence="1">Belongs to the arylamine N-acetyltransferase family.</text>
</comment>
<protein>
    <submittedName>
        <fullName evidence="2">Arylamine N-acetyltransferase</fullName>
    </submittedName>
</protein>
<evidence type="ECO:0000313" key="2">
    <source>
        <dbReference type="EMBL" id="MFC4130995.1"/>
    </source>
</evidence>
<gene>
    <name evidence="2" type="ORF">ACFOZ4_10310</name>
</gene>
<comment type="caution">
    <text evidence="2">The sequence shown here is derived from an EMBL/GenBank/DDBJ whole genome shotgun (WGS) entry which is preliminary data.</text>
</comment>
<evidence type="ECO:0000313" key="3">
    <source>
        <dbReference type="Proteomes" id="UP001595816"/>
    </source>
</evidence>
<organism evidence="2 3">
    <name type="scientific">Hamadaea flava</name>
    <dbReference type="NCBI Taxonomy" id="1742688"/>
    <lineage>
        <taxon>Bacteria</taxon>
        <taxon>Bacillati</taxon>
        <taxon>Actinomycetota</taxon>
        <taxon>Actinomycetes</taxon>
        <taxon>Micromonosporales</taxon>
        <taxon>Micromonosporaceae</taxon>
        <taxon>Hamadaea</taxon>
    </lineage>
</organism>
<keyword evidence="3" id="KW-1185">Reference proteome</keyword>
<dbReference type="PANTHER" id="PTHR11786:SF0">
    <property type="entry name" value="ARYLAMINE N-ACETYLTRANSFERASE 4-RELATED"/>
    <property type="match status" value="1"/>
</dbReference>
<evidence type="ECO:0000256" key="1">
    <source>
        <dbReference type="ARBA" id="ARBA00006547"/>
    </source>
</evidence>
<name>A0ABV8LJ63_9ACTN</name>
<dbReference type="Gene3D" id="2.40.128.150">
    <property type="entry name" value="Cysteine proteinases"/>
    <property type="match status" value="1"/>
</dbReference>
<dbReference type="SUPFAM" id="SSF54001">
    <property type="entry name" value="Cysteine proteinases"/>
    <property type="match status" value="1"/>
</dbReference>
<proteinExistence type="inferred from homology"/>
<reference evidence="3" key="1">
    <citation type="journal article" date="2019" name="Int. J. Syst. Evol. Microbiol.">
        <title>The Global Catalogue of Microorganisms (GCM) 10K type strain sequencing project: providing services to taxonomists for standard genome sequencing and annotation.</title>
        <authorList>
            <consortium name="The Broad Institute Genomics Platform"/>
            <consortium name="The Broad Institute Genome Sequencing Center for Infectious Disease"/>
            <person name="Wu L."/>
            <person name="Ma J."/>
        </authorList>
    </citation>
    <scope>NUCLEOTIDE SEQUENCE [LARGE SCALE GENOMIC DNA]</scope>
    <source>
        <strain evidence="3">CGMCC 4.7289</strain>
    </source>
</reference>
<dbReference type="EMBL" id="JBHSAY010000005">
    <property type="protein sequence ID" value="MFC4130995.1"/>
    <property type="molecule type" value="Genomic_DNA"/>
</dbReference>
<dbReference type="RefSeq" id="WP_253756774.1">
    <property type="nucleotide sequence ID" value="NZ_JAMZDZ010000001.1"/>
</dbReference>
<sequence>MFEAYLDRLGVRPTEPSVADLFALHRAHVERVPYENIEIYRGQPPGIDPAESLGWMTRGRGGYCYQLNGAFATLLTQLGYAVTWHVGGVHTAPEPVGATGNHLALTVSGLPSPECPDGVWFVDAGLGDALYEPLPVRPGIYRQGPFEYALEPSKVVEGGWHFAHAADASFAGMDFGPVADGVQTFAANHAYLSTSPESGFTRVLTIQRRDAEGVDILRGCQVIRHAAGGKSVREVSGQAEWLAEVARFGIRLDAINPNTLWAKVLADHEAWLASQTSEVP</sequence>
<dbReference type="Pfam" id="PF00797">
    <property type="entry name" value="Acetyltransf_2"/>
    <property type="match status" value="1"/>
</dbReference>
<dbReference type="InterPro" id="IPR001447">
    <property type="entry name" value="Arylamine_N-AcTrfase"/>
</dbReference>
<dbReference type="InterPro" id="IPR038765">
    <property type="entry name" value="Papain-like_cys_pep_sf"/>
</dbReference>
<accession>A0ABV8LJ63</accession>
<dbReference type="PANTHER" id="PTHR11786">
    <property type="entry name" value="N-HYDROXYARYLAMINE O-ACETYLTRANSFERASE"/>
    <property type="match status" value="1"/>
</dbReference>
<dbReference type="Proteomes" id="UP001595816">
    <property type="component" value="Unassembled WGS sequence"/>
</dbReference>
<dbReference type="Gene3D" id="3.30.2140.10">
    <property type="entry name" value="Arylamine N-acetyltransferase"/>
    <property type="match status" value="1"/>
</dbReference>